<dbReference type="RefSeq" id="XP_041192336.1">
    <property type="nucleotide sequence ID" value="XM_041342777.1"/>
</dbReference>
<reference evidence="1" key="1">
    <citation type="journal article" date="2020" name="New Phytol.">
        <title>Comparative genomics reveals dynamic genome evolution in host specialist ectomycorrhizal fungi.</title>
        <authorList>
            <person name="Lofgren L.A."/>
            <person name="Nguyen N.H."/>
            <person name="Vilgalys R."/>
            <person name="Ruytinx J."/>
            <person name="Liao H.L."/>
            <person name="Branco S."/>
            <person name="Kuo A."/>
            <person name="LaButti K."/>
            <person name="Lipzen A."/>
            <person name="Andreopoulos W."/>
            <person name="Pangilinan J."/>
            <person name="Riley R."/>
            <person name="Hundley H."/>
            <person name="Na H."/>
            <person name="Barry K."/>
            <person name="Grigoriev I.V."/>
            <person name="Stajich J.E."/>
            <person name="Kennedy P.G."/>
        </authorList>
    </citation>
    <scope>NUCLEOTIDE SEQUENCE</scope>
    <source>
        <strain evidence="1">MN1</strain>
    </source>
</reference>
<dbReference type="AlphaFoldDB" id="A0A9P7JCJ5"/>
<keyword evidence="2" id="KW-1185">Reference proteome</keyword>
<dbReference type="Proteomes" id="UP000807769">
    <property type="component" value="Unassembled WGS sequence"/>
</dbReference>
<proteinExistence type="predicted"/>
<dbReference type="EMBL" id="JABBWG010000019">
    <property type="protein sequence ID" value="KAG1815199.1"/>
    <property type="molecule type" value="Genomic_DNA"/>
</dbReference>
<comment type="caution">
    <text evidence="1">The sequence shown here is derived from an EMBL/GenBank/DDBJ whole genome shotgun (WGS) entry which is preliminary data.</text>
</comment>
<dbReference type="GeneID" id="64636793"/>
<gene>
    <name evidence="1" type="ORF">BJ212DRAFT_262321</name>
</gene>
<name>A0A9P7JCJ5_9AGAM</name>
<sequence length="203" mass="23330">MGRLLTPVNGPKKQLSVVQKNHLKRLHESNKKNDVLLDNPFPRYPVKGTKVLAERFSQIQRQLASTSEELSDKYMRGPQAKNPEIPRIHIITLRRRFVEVQLLNNFESHCIPRTTFTFNPYRPGCMVNHKQFSLRLAYATTFNGCQELTLSKTVPDPRTDPFAFGRLYTALSRVKNRRDTVCLFVSTNGGKDCANIVYKPLLL</sequence>
<organism evidence="1 2">
    <name type="scientific">Suillus subaureus</name>
    <dbReference type="NCBI Taxonomy" id="48587"/>
    <lineage>
        <taxon>Eukaryota</taxon>
        <taxon>Fungi</taxon>
        <taxon>Dikarya</taxon>
        <taxon>Basidiomycota</taxon>
        <taxon>Agaricomycotina</taxon>
        <taxon>Agaricomycetes</taxon>
        <taxon>Agaricomycetidae</taxon>
        <taxon>Boletales</taxon>
        <taxon>Suillineae</taxon>
        <taxon>Suillaceae</taxon>
        <taxon>Suillus</taxon>
    </lineage>
</organism>
<protein>
    <submittedName>
        <fullName evidence="1">Uncharacterized protein</fullName>
    </submittedName>
</protein>
<accession>A0A9P7JCJ5</accession>
<evidence type="ECO:0000313" key="1">
    <source>
        <dbReference type="EMBL" id="KAG1815199.1"/>
    </source>
</evidence>
<dbReference type="OrthoDB" id="3353471at2759"/>
<evidence type="ECO:0000313" key="2">
    <source>
        <dbReference type="Proteomes" id="UP000807769"/>
    </source>
</evidence>